<dbReference type="Proteomes" id="UP000599523">
    <property type="component" value="Unassembled WGS sequence"/>
</dbReference>
<dbReference type="RefSeq" id="WP_168989153.1">
    <property type="nucleotide sequence ID" value="NZ_CAWPHM010000027.1"/>
</dbReference>
<evidence type="ECO:0000313" key="2">
    <source>
        <dbReference type="Proteomes" id="UP000599523"/>
    </source>
</evidence>
<comment type="caution">
    <text evidence="1">The sequence shown here is derived from an EMBL/GenBank/DDBJ whole genome shotgun (WGS) entry which is preliminary data.</text>
</comment>
<evidence type="ECO:0000313" key="1">
    <source>
        <dbReference type="EMBL" id="NMG04482.1"/>
    </source>
</evidence>
<keyword evidence="2" id="KW-1185">Reference proteome</keyword>
<proteinExistence type="predicted"/>
<gene>
    <name evidence="1" type="ORF">GPA21_16110</name>
</gene>
<reference evidence="1" key="1">
    <citation type="submission" date="2019-12" db="EMBL/GenBank/DDBJ databases">
        <title>Comparative genomics gives insights into the taxonomy of the Azoarcus-Aromatoleum group and reveals separate origins of nif in the plant-associated Azoarcus and non-plant-associated Aromatoleum sub-groups.</title>
        <authorList>
            <person name="Lafos M."/>
            <person name="Maluk M."/>
            <person name="Batista M."/>
            <person name="Junghare M."/>
            <person name="Carmona M."/>
            <person name="Faoro H."/>
            <person name="Cruz L.M."/>
            <person name="Battistoni F."/>
            <person name="De Souza E."/>
            <person name="Pedrosa F."/>
            <person name="Chen W.-M."/>
            <person name="Poole P.S."/>
            <person name="Dixon R.A."/>
            <person name="James E.K."/>
        </authorList>
    </citation>
    <scope>NUCLEOTIDE SEQUENCE</scope>
    <source>
        <strain evidence="1">NSC3</strain>
    </source>
</reference>
<protein>
    <submittedName>
        <fullName evidence="1">Uncharacterized protein</fullName>
    </submittedName>
</protein>
<name>A0A972F9A1_9RHOO</name>
<accession>A0A972F9A1</accession>
<dbReference type="EMBL" id="WTVM01000124">
    <property type="protein sequence ID" value="NMG04482.1"/>
    <property type="molecule type" value="Genomic_DNA"/>
</dbReference>
<organism evidence="1 2">
    <name type="scientific">Azoarcus taiwanensis</name>
    <dbReference type="NCBI Taxonomy" id="666964"/>
    <lineage>
        <taxon>Bacteria</taxon>
        <taxon>Pseudomonadati</taxon>
        <taxon>Pseudomonadota</taxon>
        <taxon>Betaproteobacteria</taxon>
        <taxon>Rhodocyclales</taxon>
        <taxon>Zoogloeaceae</taxon>
        <taxon>Azoarcus</taxon>
    </lineage>
</organism>
<sequence length="227" mass="25208">MKKLVTAGIVIILAILVLPVVWVMLDDKGPDTEAVAMLPWQIEALPDGTSRVFGLTLGESLVGDARARFGPDVDIAIVAPRDRAPLLEAYYESVNAGFVTGKIILTADIEDDELSAMRERALKESYMESVTRKITLRPEDVQRAREAPIRVITFIPSARLDETVIRQRFGEPAQRVQRDDDLEHLQYPMLGLDVALGRRGQTVMQYVAPRQFELLALPDEGAESPAE</sequence>
<dbReference type="AlphaFoldDB" id="A0A972F9A1"/>